<evidence type="ECO:0000256" key="4">
    <source>
        <dbReference type="ARBA" id="ARBA00022989"/>
    </source>
</evidence>
<feature type="transmembrane region" description="Helical" evidence="6">
    <location>
        <begin position="155"/>
        <end position="176"/>
    </location>
</feature>
<feature type="transmembrane region" description="Helical" evidence="6">
    <location>
        <begin position="46"/>
        <end position="68"/>
    </location>
</feature>
<feature type="transmembrane region" description="Helical" evidence="6">
    <location>
        <begin position="317"/>
        <end position="335"/>
    </location>
</feature>
<keyword evidence="3 6" id="KW-0812">Transmembrane</keyword>
<keyword evidence="6" id="KW-0443">Lipid metabolism</keyword>
<comment type="function">
    <text evidence="6">Catalyzes the transfer of a lysyl group from L-lysyl-tRNA(Lys) to membrane-bound phosphatidylglycerol (PG), which produces lysylphosphatidylglycerol (LPG), a major component of the bacterial membrane with a positive net charge. LPG synthesis contributes to bacterial virulence as it is involved in the resistance mechanism against cationic antimicrobial peptides (CAMP) produces by the host's immune system (defensins, cathelicidins) and by the competing microorganisms.</text>
</comment>
<dbReference type="EC" id="2.3.2.3" evidence="6"/>
<feature type="transmembrane region" description="Helical" evidence="6">
    <location>
        <begin position="229"/>
        <end position="253"/>
    </location>
</feature>
<gene>
    <name evidence="6" type="primary">mprF</name>
    <name evidence="7" type="ORF">GKZ57_03450</name>
</gene>
<name>A0A844GGQ3_9FIRM</name>
<comment type="similarity">
    <text evidence="6">Belongs to the LPG synthase family.</text>
</comment>
<dbReference type="Proteomes" id="UP000437824">
    <property type="component" value="Unassembled WGS sequence"/>
</dbReference>
<reference evidence="7 8" key="1">
    <citation type="submission" date="2019-11" db="EMBL/GenBank/DDBJ databases">
        <title>Draft genome sequence of Blautia luti DSM 14534T, isolated from human stool.</title>
        <authorList>
            <person name="Ortiz R."/>
            <person name="Melis-Arcos F."/>
            <person name="Covarrubias P."/>
            <person name="Cardenas J.P."/>
            <person name="Perez-Donoso J."/>
            <person name="Almonacid D."/>
        </authorList>
    </citation>
    <scope>NUCLEOTIDE SEQUENCE [LARGE SCALE GENOMIC DNA]</scope>
    <source>
        <strain evidence="7 8">DSM 14534</strain>
    </source>
</reference>
<comment type="catalytic activity">
    <reaction evidence="6">
        <text>L-lysyl-tRNA(Lys) + a 1,2-diacyl-sn-glycero-3-phospho-(1'-sn-glycerol) = a 1,2-diacyl-sn-glycero-3-phospho-1'-(3'-O-L-lysyl)-sn-glycerol + tRNA(Lys)</text>
        <dbReference type="Rhea" id="RHEA:10668"/>
        <dbReference type="Rhea" id="RHEA-COMP:9696"/>
        <dbReference type="Rhea" id="RHEA-COMP:9697"/>
        <dbReference type="ChEBI" id="CHEBI:64716"/>
        <dbReference type="ChEBI" id="CHEBI:75792"/>
        <dbReference type="ChEBI" id="CHEBI:78442"/>
        <dbReference type="ChEBI" id="CHEBI:78529"/>
        <dbReference type="EC" id="2.3.2.3"/>
    </reaction>
</comment>
<dbReference type="NCBIfam" id="TIGR00374">
    <property type="entry name" value="flippase-like domain"/>
    <property type="match status" value="1"/>
</dbReference>
<comment type="subcellular location">
    <subcellularLocation>
        <location evidence="1 6">Cell membrane</location>
        <topology evidence="1 6">Multi-pass membrane protein</topology>
    </subcellularLocation>
</comment>
<feature type="transmembrane region" description="Helical" evidence="6">
    <location>
        <begin position="7"/>
        <end position="26"/>
    </location>
</feature>
<feature type="transmembrane region" description="Helical" evidence="6">
    <location>
        <begin position="120"/>
        <end position="143"/>
    </location>
</feature>
<dbReference type="AlphaFoldDB" id="A0A844GGQ3"/>
<evidence type="ECO:0000256" key="6">
    <source>
        <dbReference type="RuleBase" id="RU363042"/>
    </source>
</evidence>
<feature type="transmembrane region" description="Helical" evidence="6">
    <location>
        <begin position="80"/>
        <end position="100"/>
    </location>
</feature>
<keyword evidence="5 6" id="KW-0472">Membrane</keyword>
<keyword evidence="6" id="KW-0046">Antibiotic resistance</keyword>
<dbReference type="InterPro" id="IPR022791">
    <property type="entry name" value="L-PG_synthase/AglD"/>
</dbReference>
<evidence type="ECO:0000256" key="2">
    <source>
        <dbReference type="ARBA" id="ARBA00022475"/>
    </source>
</evidence>
<dbReference type="GO" id="GO:0005886">
    <property type="term" value="C:plasma membrane"/>
    <property type="evidence" value="ECO:0007669"/>
    <property type="project" value="UniProtKB-SubCell"/>
</dbReference>
<dbReference type="RefSeq" id="WP_118508635.1">
    <property type="nucleotide sequence ID" value="NZ_WMBC01000002.1"/>
</dbReference>
<dbReference type="PANTHER" id="PTHR37693:SF1">
    <property type="entry name" value="INTEGRAL MEMBRANE PROTEIN"/>
    <property type="match status" value="1"/>
</dbReference>
<protein>
    <recommendedName>
        <fullName evidence="6">Phosphatidylglycerol lysyltransferase</fullName>
        <ecNumber evidence="6">2.3.2.3</ecNumber>
    </recommendedName>
    <alternativeName>
        <fullName evidence="6">Lysylphosphatidylglycerol synthase</fullName>
    </alternativeName>
</protein>
<dbReference type="GO" id="GO:0050071">
    <property type="term" value="F:phosphatidylglycerol lysyltransferase activity"/>
    <property type="evidence" value="ECO:0007669"/>
    <property type="project" value="UniProtKB-EC"/>
</dbReference>
<dbReference type="EMBL" id="WMBC01000002">
    <property type="protein sequence ID" value="MTD60339.1"/>
    <property type="molecule type" value="Genomic_DNA"/>
</dbReference>
<evidence type="ECO:0000256" key="5">
    <source>
        <dbReference type="ARBA" id="ARBA00023136"/>
    </source>
</evidence>
<dbReference type="Pfam" id="PF03706">
    <property type="entry name" value="LPG_synthase_TM"/>
    <property type="match status" value="1"/>
</dbReference>
<accession>A0A844GGQ3</accession>
<proteinExistence type="inferred from homology"/>
<evidence type="ECO:0000313" key="8">
    <source>
        <dbReference type="Proteomes" id="UP000437824"/>
    </source>
</evidence>
<dbReference type="GO" id="GO:0046677">
    <property type="term" value="P:response to antibiotic"/>
    <property type="evidence" value="ECO:0007669"/>
    <property type="project" value="UniProtKB-KW"/>
</dbReference>
<evidence type="ECO:0000313" key="7">
    <source>
        <dbReference type="EMBL" id="MTD60339.1"/>
    </source>
</evidence>
<keyword evidence="6" id="KW-0808">Transferase</keyword>
<organism evidence="7 8">
    <name type="scientific">Blautia luti DSM 14534 = JCM 17040</name>
    <dbReference type="NCBI Taxonomy" id="649762"/>
    <lineage>
        <taxon>Bacteria</taxon>
        <taxon>Bacillati</taxon>
        <taxon>Bacillota</taxon>
        <taxon>Clostridia</taxon>
        <taxon>Lachnospirales</taxon>
        <taxon>Lachnospiraceae</taxon>
        <taxon>Blautia</taxon>
    </lineage>
</organism>
<evidence type="ECO:0000256" key="1">
    <source>
        <dbReference type="ARBA" id="ARBA00004651"/>
    </source>
</evidence>
<feature type="transmembrane region" description="Helical" evidence="6">
    <location>
        <begin position="259"/>
        <end position="280"/>
    </location>
</feature>
<sequence length="342" mass="38583">MRTKKKAIFNTAFLILVFSLTVYMVFKGEDLGEIIHTVRQANPVYLLNSIVCVVLFILGESVIIFYMMGTLGAKVKMGHCALYSFVGFFFSCITPSASGGQPMQIYFMKKDKLPIPVTTLVLMIVTITYKAVLVVIGIVIWLFGRGFLEGYLGQYMWVFYLGVGLNIFCVTFMMILVFAPGLAKWIMVKGLKLIEHFRFLKPKKTRLEKLEASMDQYHKTAAFWASHKLVILKVFLITMVQRILLFTVTYWVYRSLGFHGQSIITLTILQSVISVSVDMLPLPGGMGISESLYLVMFAPIFGESLLPAMLLSRGISYYAQMLISAVMTCVAYLTIGRNQQED</sequence>
<keyword evidence="2" id="KW-1003">Cell membrane</keyword>
<dbReference type="GO" id="GO:0006629">
    <property type="term" value="P:lipid metabolic process"/>
    <property type="evidence" value="ECO:0007669"/>
    <property type="project" value="UniProtKB-KW"/>
</dbReference>
<dbReference type="PANTHER" id="PTHR37693">
    <property type="entry name" value="PHOSPHATIDYLGLYCEROL LYSYLTRANSFERASE"/>
    <property type="match status" value="1"/>
</dbReference>
<keyword evidence="4 6" id="KW-1133">Transmembrane helix</keyword>
<comment type="caution">
    <text evidence="7">The sequence shown here is derived from an EMBL/GenBank/DDBJ whole genome shotgun (WGS) entry which is preliminary data.</text>
</comment>
<evidence type="ECO:0000256" key="3">
    <source>
        <dbReference type="ARBA" id="ARBA00022692"/>
    </source>
</evidence>